<protein>
    <submittedName>
        <fullName evidence="2">Bacterial transcription activator, effector binding domain</fullName>
    </submittedName>
</protein>
<dbReference type="Proteomes" id="UP000324233">
    <property type="component" value="Chromosome"/>
</dbReference>
<dbReference type="KEGG" id="agv:OJF2_07840"/>
<dbReference type="RefSeq" id="WP_148591400.1">
    <property type="nucleotide sequence ID" value="NZ_CP042997.1"/>
</dbReference>
<dbReference type="InterPro" id="IPR011256">
    <property type="entry name" value="Reg_factor_effector_dom_sf"/>
</dbReference>
<accession>A0A5B9VW71</accession>
<dbReference type="SMART" id="SM00871">
    <property type="entry name" value="AraC_E_bind"/>
    <property type="match status" value="1"/>
</dbReference>
<dbReference type="Pfam" id="PF06445">
    <property type="entry name" value="GyrI-like"/>
    <property type="match status" value="1"/>
</dbReference>
<dbReference type="InterPro" id="IPR010499">
    <property type="entry name" value="AraC_E-bd"/>
</dbReference>
<dbReference type="OrthoDB" id="795001at2"/>
<dbReference type="Gene3D" id="3.20.80.10">
    <property type="entry name" value="Regulatory factor, effector binding domain"/>
    <property type="match status" value="1"/>
</dbReference>
<sequence length="154" mass="16729">MSRVIQVVDSPARAAAVIRMTVPQREMPSVMKPAIDEILAVLKAQGVKPAGPLFNHYLSMDSGLFDFETGFPIDAPIEPSGRVRPGELPAAKVARTVHFGPYENLHHAWGVFTALVRSEGLTPAGGLWECYQEGPESGPDPSNWRTELNLPIEG</sequence>
<dbReference type="EMBL" id="CP042997">
    <property type="protein sequence ID" value="QEH32314.1"/>
    <property type="molecule type" value="Genomic_DNA"/>
</dbReference>
<evidence type="ECO:0000259" key="1">
    <source>
        <dbReference type="SMART" id="SM00871"/>
    </source>
</evidence>
<dbReference type="AlphaFoldDB" id="A0A5B9VW71"/>
<feature type="domain" description="AraC effector-binding" evidence="1">
    <location>
        <begin position="3"/>
        <end position="153"/>
    </location>
</feature>
<name>A0A5B9VW71_9BACT</name>
<evidence type="ECO:0000313" key="3">
    <source>
        <dbReference type="Proteomes" id="UP000324233"/>
    </source>
</evidence>
<proteinExistence type="predicted"/>
<gene>
    <name evidence="2" type="ORF">OJF2_07840</name>
</gene>
<keyword evidence="3" id="KW-1185">Reference proteome</keyword>
<dbReference type="SUPFAM" id="SSF55136">
    <property type="entry name" value="Probable bacterial effector-binding domain"/>
    <property type="match status" value="1"/>
</dbReference>
<reference evidence="2 3" key="1">
    <citation type="submission" date="2019-08" db="EMBL/GenBank/DDBJ databases">
        <title>Deep-cultivation of Planctomycetes and their phenomic and genomic characterization uncovers novel biology.</title>
        <authorList>
            <person name="Wiegand S."/>
            <person name="Jogler M."/>
            <person name="Boedeker C."/>
            <person name="Pinto D."/>
            <person name="Vollmers J."/>
            <person name="Rivas-Marin E."/>
            <person name="Kohn T."/>
            <person name="Peeters S.H."/>
            <person name="Heuer A."/>
            <person name="Rast P."/>
            <person name="Oberbeckmann S."/>
            <person name="Bunk B."/>
            <person name="Jeske O."/>
            <person name="Meyerdierks A."/>
            <person name="Storesund J.E."/>
            <person name="Kallscheuer N."/>
            <person name="Luecker S."/>
            <person name="Lage O.M."/>
            <person name="Pohl T."/>
            <person name="Merkel B.J."/>
            <person name="Hornburger P."/>
            <person name="Mueller R.-W."/>
            <person name="Bruemmer F."/>
            <person name="Labrenz M."/>
            <person name="Spormann A.M."/>
            <person name="Op den Camp H."/>
            <person name="Overmann J."/>
            <person name="Amann R."/>
            <person name="Jetten M.S.M."/>
            <person name="Mascher T."/>
            <person name="Medema M.H."/>
            <person name="Devos D.P."/>
            <person name="Kaster A.-K."/>
            <person name="Ovreas L."/>
            <person name="Rohde M."/>
            <person name="Galperin M.Y."/>
            <person name="Jogler C."/>
        </authorList>
    </citation>
    <scope>NUCLEOTIDE SEQUENCE [LARGE SCALE GENOMIC DNA]</scope>
    <source>
        <strain evidence="2 3">OJF2</strain>
    </source>
</reference>
<dbReference type="InterPro" id="IPR029442">
    <property type="entry name" value="GyrI-like"/>
</dbReference>
<evidence type="ECO:0000313" key="2">
    <source>
        <dbReference type="EMBL" id="QEH32314.1"/>
    </source>
</evidence>
<organism evidence="2 3">
    <name type="scientific">Aquisphaera giovannonii</name>
    <dbReference type="NCBI Taxonomy" id="406548"/>
    <lineage>
        <taxon>Bacteria</taxon>
        <taxon>Pseudomonadati</taxon>
        <taxon>Planctomycetota</taxon>
        <taxon>Planctomycetia</taxon>
        <taxon>Isosphaerales</taxon>
        <taxon>Isosphaeraceae</taxon>
        <taxon>Aquisphaera</taxon>
    </lineage>
</organism>